<reference evidence="2 3" key="1">
    <citation type="journal article" date="2016" name="Nat. Commun.">
        <title>Thousands of microbial genomes shed light on interconnected biogeochemical processes in an aquifer system.</title>
        <authorList>
            <person name="Anantharaman K."/>
            <person name="Brown C.T."/>
            <person name="Hug L.A."/>
            <person name="Sharon I."/>
            <person name="Castelle C.J."/>
            <person name="Probst A.J."/>
            <person name="Thomas B.C."/>
            <person name="Singh A."/>
            <person name="Wilkins M.J."/>
            <person name="Karaoz U."/>
            <person name="Brodie E.L."/>
            <person name="Williams K.H."/>
            <person name="Hubbard S.S."/>
            <person name="Banfield J.F."/>
        </authorList>
    </citation>
    <scope>NUCLEOTIDE SEQUENCE [LARGE SCALE GENOMIC DNA]</scope>
</reference>
<dbReference type="InterPro" id="IPR035990">
    <property type="entry name" value="TIM_sf"/>
</dbReference>
<dbReference type="Proteomes" id="UP000178857">
    <property type="component" value="Unassembled WGS sequence"/>
</dbReference>
<gene>
    <name evidence="2" type="ORF">A2970_02235</name>
</gene>
<dbReference type="AlphaFoldDB" id="A0A1F7JB54"/>
<evidence type="ECO:0008006" key="4">
    <source>
        <dbReference type="Google" id="ProtNLM"/>
    </source>
</evidence>
<accession>A0A1F7JB54</accession>
<dbReference type="Pfam" id="PF00121">
    <property type="entry name" value="TIM"/>
    <property type="match status" value="1"/>
</dbReference>
<dbReference type="SUPFAM" id="SSF51351">
    <property type="entry name" value="Triosephosphate isomerase (TIM)"/>
    <property type="match status" value="1"/>
</dbReference>
<evidence type="ECO:0000313" key="2">
    <source>
        <dbReference type="EMBL" id="OGK52847.1"/>
    </source>
</evidence>
<sequence length="215" mass="23599">MIFLALKTYKESTGDAGIKMLSSVKKISAETKVPIIAVAQATEIYRIKKELDIEVWAQHIDAIDPGKHNGWISPYSVKEAGATGTIIGHSEHKLDRDEVIERVAKAKEYGLKTMAIGQSPETVLDFDNLDTDYVAYEEEDLIAGKVSMIDQQEKAIRDLVLKLRHPLIIGAGIVDGEDTKKTADTGAAGVIMATYFVTAENHEEKLRDLALGFKG</sequence>
<organism evidence="2 3">
    <name type="scientific">Candidatus Roizmanbacteria bacterium RIFCSPLOWO2_01_FULL_44_13</name>
    <dbReference type="NCBI Taxonomy" id="1802069"/>
    <lineage>
        <taxon>Bacteria</taxon>
        <taxon>Candidatus Roizmaniibacteriota</taxon>
    </lineage>
</organism>
<keyword evidence="1" id="KW-0413">Isomerase</keyword>
<dbReference type="Gene3D" id="3.20.20.70">
    <property type="entry name" value="Aldolase class I"/>
    <property type="match status" value="1"/>
</dbReference>
<evidence type="ECO:0000313" key="3">
    <source>
        <dbReference type="Proteomes" id="UP000178857"/>
    </source>
</evidence>
<dbReference type="GO" id="GO:0004807">
    <property type="term" value="F:triose-phosphate isomerase activity"/>
    <property type="evidence" value="ECO:0007669"/>
    <property type="project" value="InterPro"/>
</dbReference>
<dbReference type="InterPro" id="IPR013785">
    <property type="entry name" value="Aldolase_TIM"/>
</dbReference>
<dbReference type="InterPro" id="IPR000652">
    <property type="entry name" value="Triosephosphate_isomerase"/>
</dbReference>
<protein>
    <recommendedName>
        <fullName evidence="4">Triosephosphate isomerase</fullName>
    </recommendedName>
</protein>
<comment type="caution">
    <text evidence="2">The sequence shown here is derived from an EMBL/GenBank/DDBJ whole genome shotgun (WGS) entry which is preliminary data.</text>
</comment>
<name>A0A1F7JB54_9BACT</name>
<dbReference type="STRING" id="1802069.A2970_02235"/>
<dbReference type="EMBL" id="MGAT01000013">
    <property type="protein sequence ID" value="OGK52847.1"/>
    <property type="molecule type" value="Genomic_DNA"/>
</dbReference>
<dbReference type="PROSITE" id="PS51440">
    <property type="entry name" value="TIM_2"/>
    <property type="match status" value="1"/>
</dbReference>
<proteinExistence type="predicted"/>
<evidence type="ECO:0000256" key="1">
    <source>
        <dbReference type="ARBA" id="ARBA00023235"/>
    </source>
</evidence>
<dbReference type="NCBIfam" id="NF003302">
    <property type="entry name" value="PRK04302.1"/>
    <property type="match status" value="1"/>
</dbReference>